<evidence type="ECO:0000256" key="1">
    <source>
        <dbReference type="SAM" id="Coils"/>
    </source>
</evidence>
<name>A0A511Z9R3_9BACL</name>
<organism evidence="2 3">
    <name type="scientific">Sporosarcina luteola</name>
    <dbReference type="NCBI Taxonomy" id="582850"/>
    <lineage>
        <taxon>Bacteria</taxon>
        <taxon>Bacillati</taxon>
        <taxon>Bacillota</taxon>
        <taxon>Bacilli</taxon>
        <taxon>Bacillales</taxon>
        <taxon>Caryophanaceae</taxon>
        <taxon>Sporosarcina</taxon>
    </lineage>
</organism>
<evidence type="ECO:0000313" key="2">
    <source>
        <dbReference type="EMBL" id="GEN84168.1"/>
    </source>
</evidence>
<dbReference type="RefSeq" id="WP_147058776.1">
    <property type="nucleotide sequence ID" value="NZ_BJYL01000033.1"/>
</dbReference>
<feature type="coiled-coil region" evidence="1">
    <location>
        <begin position="77"/>
        <end position="111"/>
    </location>
</feature>
<keyword evidence="3" id="KW-1185">Reference proteome</keyword>
<comment type="caution">
    <text evidence="2">The sequence shown here is derived from an EMBL/GenBank/DDBJ whole genome shotgun (WGS) entry which is preliminary data.</text>
</comment>
<accession>A0A511Z9R3</accession>
<feature type="coiled-coil region" evidence="1">
    <location>
        <begin position="278"/>
        <end position="312"/>
    </location>
</feature>
<dbReference type="EMBL" id="BJYL01000033">
    <property type="protein sequence ID" value="GEN84168.1"/>
    <property type="molecule type" value="Genomic_DNA"/>
</dbReference>
<dbReference type="OrthoDB" id="3540923at2"/>
<sequence>MRTDIQERQMELTMLRNERNRVKRRLDGAEAQYKEAAQLRDRLHRQLSKEQQDVVKLGKFSFANKIKEWTGKWDEQMEKEINEVAEVELKYNEAEKTVTDLEAEVRRLRAEMNREDFHYIDEDWADFLKEKETWIRQNDSVANGTLQRIADDRVRVRSLMREIDEAYEAGDKAIRTLDAALDKLGNAEGLSMWDTFLGGGLIVSAMKYSEMNSSDDLVHRAQRALRHYETELMDVQNVASDSFKVNQNDFFTFTDIFFDNIFSDWAVHSRITDAKGKLNVVLQDVRRVQDQLRRKRDEAMEELNRLDQQEKDIIVS</sequence>
<dbReference type="Proteomes" id="UP000321901">
    <property type="component" value="Unassembled WGS sequence"/>
</dbReference>
<reference evidence="2 3" key="1">
    <citation type="submission" date="2019-07" db="EMBL/GenBank/DDBJ databases">
        <title>Whole genome shotgun sequence of Sporosarcina luteola NBRC 105378.</title>
        <authorList>
            <person name="Hosoyama A."/>
            <person name="Uohara A."/>
            <person name="Ohji S."/>
            <person name="Ichikawa N."/>
        </authorList>
    </citation>
    <scope>NUCLEOTIDE SEQUENCE [LARGE SCALE GENOMIC DNA]</scope>
    <source>
        <strain evidence="2 3">NBRC 105378</strain>
    </source>
</reference>
<feature type="coiled-coil region" evidence="1">
    <location>
        <begin position="5"/>
        <end position="53"/>
    </location>
</feature>
<gene>
    <name evidence="2" type="ORF">SLU01_24800</name>
</gene>
<proteinExistence type="predicted"/>
<evidence type="ECO:0000313" key="3">
    <source>
        <dbReference type="Proteomes" id="UP000321901"/>
    </source>
</evidence>
<protein>
    <submittedName>
        <fullName evidence="2">Uncharacterized protein</fullName>
    </submittedName>
</protein>
<dbReference type="AlphaFoldDB" id="A0A511Z9R3"/>
<keyword evidence="1" id="KW-0175">Coiled coil</keyword>